<dbReference type="InterPro" id="IPR041736">
    <property type="entry name" value="4OHPhenylPyrv_dOase_N"/>
</dbReference>
<proteinExistence type="inferred from homology"/>
<organism evidence="13">
    <name type="scientific">Verticillium alfalfae (strain VaMs.102 / ATCC MYA-4576 / FGSC 10136)</name>
    <name type="common">Verticillium wilt of alfalfa</name>
    <name type="synonym">Verticillium albo-atrum</name>
    <dbReference type="NCBI Taxonomy" id="526221"/>
    <lineage>
        <taxon>Eukaryota</taxon>
        <taxon>Fungi</taxon>
        <taxon>Dikarya</taxon>
        <taxon>Ascomycota</taxon>
        <taxon>Pezizomycotina</taxon>
        <taxon>Sordariomycetes</taxon>
        <taxon>Hypocreomycetidae</taxon>
        <taxon>Glomerellales</taxon>
        <taxon>Plectosphaerellaceae</taxon>
        <taxon>Verticillium</taxon>
    </lineage>
</organism>
<evidence type="ECO:0000256" key="5">
    <source>
        <dbReference type="ARBA" id="ARBA00022723"/>
    </source>
</evidence>
<dbReference type="GO" id="GO:0046872">
    <property type="term" value="F:metal ion binding"/>
    <property type="evidence" value="ECO:0007669"/>
    <property type="project" value="UniProtKB-KW"/>
</dbReference>
<feature type="region of interest" description="Disordered" evidence="10">
    <location>
        <begin position="72"/>
        <end position="96"/>
    </location>
</feature>
<reference evidence="13" key="1">
    <citation type="journal article" date="2011" name="PLoS Pathog.">
        <title>Comparative genomics yields insights into niche adaptation of plant vascular wilt pathogens.</title>
        <authorList>
            <person name="Klosterman S.J."/>
            <person name="Subbarao K.V."/>
            <person name="Kang S."/>
            <person name="Veronese P."/>
            <person name="Gold S.E."/>
            <person name="Thomma B.P.H.J."/>
            <person name="Chen Z."/>
            <person name="Henrissat B."/>
            <person name="Lee Y.-H."/>
            <person name="Park J."/>
            <person name="Garcia-Pedrajas M.D."/>
            <person name="Barbara D.J."/>
            <person name="Anchieta A."/>
            <person name="de Jonge R."/>
            <person name="Santhanam P."/>
            <person name="Maruthachalam K."/>
            <person name="Atallah Z."/>
            <person name="Amyotte S.G."/>
            <person name="Paz Z."/>
            <person name="Inderbitzin P."/>
            <person name="Hayes R.J."/>
            <person name="Heiman D.I."/>
            <person name="Young S."/>
            <person name="Zeng Q."/>
            <person name="Engels R."/>
            <person name="Galagan J."/>
            <person name="Cuomo C.A."/>
            <person name="Dobinson K.F."/>
            <person name="Ma L.-J."/>
        </authorList>
    </citation>
    <scope>NUCLEOTIDE SEQUENCE [LARGE SCALE GENOMIC DNA]</scope>
    <source>
        <strain evidence="13">VaMs.102 / ATCC MYA-4576 / FGSC 10136</strain>
    </source>
</reference>
<evidence type="ECO:0000256" key="7">
    <source>
        <dbReference type="ARBA" id="ARBA00022878"/>
    </source>
</evidence>
<keyword evidence="12" id="KW-0223">Dioxygenase</keyword>
<feature type="compositionally biased region" description="Basic and acidic residues" evidence="10">
    <location>
        <begin position="244"/>
        <end position="253"/>
    </location>
</feature>
<protein>
    <recommendedName>
        <fullName evidence="4">4-hydroxyphenylpyruvate dioxygenase</fullName>
        <ecNumber evidence="4">1.13.11.27</ecNumber>
    </recommendedName>
</protein>
<keyword evidence="5" id="KW-0479">Metal-binding</keyword>
<feature type="domain" description="VOC" evidence="11">
    <location>
        <begin position="123"/>
        <end position="270"/>
    </location>
</feature>
<evidence type="ECO:0000313" key="13">
    <source>
        <dbReference type="Proteomes" id="UP000008698"/>
    </source>
</evidence>
<dbReference type="InterPro" id="IPR037523">
    <property type="entry name" value="VOC_core"/>
</dbReference>
<evidence type="ECO:0000256" key="6">
    <source>
        <dbReference type="ARBA" id="ARBA00022737"/>
    </source>
</evidence>
<keyword evidence="9" id="KW-0585">Phenylalanine catabolism</keyword>
<evidence type="ECO:0000259" key="11">
    <source>
        <dbReference type="PROSITE" id="PS51819"/>
    </source>
</evidence>
<dbReference type="AlphaFoldDB" id="C9SCT6"/>
<dbReference type="EC" id="1.13.11.27" evidence="4"/>
<dbReference type="STRING" id="526221.C9SCT6"/>
<dbReference type="PANTHER" id="PTHR11959:SF1">
    <property type="entry name" value="4-HYDROXYPHENYLPYRUVATE DIOXYGENASE"/>
    <property type="match status" value="1"/>
</dbReference>
<dbReference type="PROSITE" id="PS51819">
    <property type="entry name" value="VOC"/>
    <property type="match status" value="2"/>
</dbReference>
<evidence type="ECO:0000256" key="2">
    <source>
        <dbReference type="ARBA" id="ARBA00005162"/>
    </source>
</evidence>
<feature type="region of interest" description="Disordered" evidence="10">
    <location>
        <begin position="243"/>
        <end position="288"/>
    </location>
</feature>
<dbReference type="InterPro" id="IPR041735">
    <property type="entry name" value="4OHPhenylPyrv_dOase_C"/>
</dbReference>
<evidence type="ECO:0000256" key="1">
    <source>
        <dbReference type="ARBA" id="ARBA00001962"/>
    </source>
</evidence>
<dbReference type="InterPro" id="IPR005956">
    <property type="entry name" value="4OHPhenylPyrv_dOase"/>
</dbReference>
<dbReference type="PANTHER" id="PTHR11959">
    <property type="entry name" value="4-HYDROXYPHENYLPYRUVATE DIOXYGENASE"/>
    <property type="match status" value="1"/>
</dbReference>
<keyword evidence="13" id="KW-1185">Reference proteome</keyword>
<gene>
    <name evidence="12" type="ORF">VDBG_03010</name>
</gene>
<keyword evidence="8" id="KW-0408">Iron</keyword>
<dbReference type="SUPFAM" id="SSF54593">
    <property type="entry name" value="Glyoxalase/Bleomycin resistance protein/Dihydroxybiphenyl dioxygenase"/>
    <property type="match status" value="1"/>
</dbReference>
<dbReference type="GeneID" id="9533020"/>
<keyword evidence="12" id="KW-0560">Oxidoreductase</keyword>
<dbReference type="KEGG" id="val:VDBG_03010"/>
<dbReference type="CDD" id="cd08342">
    <property type="entry name" value="HPPD_N_like"/>
    <property type="match status" value="1"/>
</dbReference>
<comment type="pathway">
    <text evidence="2">Amino-acid degradation; L-phenylalanine degradation; acetoacetate and fumarate from L-phenylalanine: step 3/6.</text>
</comment>
<evidence type="ECO:0000256" key="3">
    <source>
        <dbReference type="ARBA" id="ARBA00005877"/>
    </source>
</evidence>
<dbReference type="EMBL" id="DS985216">
    <property type="protein sequence ID" value="EEY16901.1"/>
    <property type="molecule type" value="Genomic_DNA"/>
</dbReference>
<keyword evidence="7" id="KW-0828">Tyrosine catabolism</keyword>
<feature type="compositionally biased region" description="Pro residues" evidence="10">
    <location>
        <begin position="278"/>
        <end position="287"/>
    </location>
</feature>
<dbReference type="GO" id="GO:0006559">
    <property type="term" value="P:L-phenylalanine catabolic process"/>
    <property type="evidence" value="ECO:0007669"/>
    <property type="project" value="UniProtKB-UniPathway"/>
</dbReference>
<comment type="cofactor">
    <cofactor evidence="1">
        <name>Fe cation</name>
        <dbReference type="ChEBI" id="CHEBI:24875"/>
    </cofactor>
</comment>
<name>C9SCT6_VERA1</name>
<dbReference type="GO" id="GO:0003868">
    <property type="term" value="F:4-hydroxyphenylpyruvate dioxygenase activity"/>
    <property type="evidence" value="ECO:0007669"/>
    <property type="project" value="UniProtKB-EC"/>
</dbReference>
<evidence type="ECO:0000313" key="12">
    <source>
        <dbReference type="EMBL" id="EEY16901.1"/>
    </source>
</evidence>
<dbReference type="Pfam" id="PF00903">
    <property type="entry name" value="Glyoxalase"/>
    <property type="match status" value="1"/>
</dbReference>
<dbReference type="OMA" id="EYQRGGC"/>
<keyword evidence="12" id="KW-0670">Pyruvate</keyword>
<dbReference type="Gene3D" id="3.10.180.10">
    <property type="entry name" value="2,3-Dihydroxybiphenyl 1,2-Dioxygenase, domain 1"/>
    <property type="match status" value="2"/>
</dbReference>
<evidence type="ECO:0000256" key="10">
    <source>
        <dbReference type="SAM" id="MobiDB-lite"/>
    </source>
</evidence>
<feature type="domain" description="VOC" evidence="11">
    <location>
        <begin position="277"/>
        <end position="435"/>
    </location>
</feature>
<dbReference type="RefSeq" id="XP_003006871.1">
    <property type="nucleotide sequence ID" value="XM_003006825.1"/>
</dbReference>
<dbReference type="FunFam" id="3.10.180.10:FF:000001">
    <property type="entry name" value="4-hydroxyphenylpyruvate dioxygenase"/>
    <property type="match status" value="1"/>
</dbReference>
<dbReference type="InterPro" id="IPR029068">
    <property type="entry name" value="Glyas_Bleomycin-R_OHBP_Dase"/>
</dbReference>
<evidence type="ECO:0000256" key="8">
    <source>
        <dbReference type="ARBA" id="ARBA00023004"/>
    </source>
</evidence>
<dbReference type="UniPathway" id="UPA00139">
    <property type="reaction ID" value="UER00362"/>
</dbReference>
<dbReference type="GO" id="GO:0006572">
    <property type="term" value="P:L-tyrosine catabolic process"/>
    <property type="evidence" value="ECO:0007669"/>
    <property type="project" value="UniProtKB-KW"/>
</dbReference>
<comment type="similarity">
    <text evidence="3">Belongs to the 4HPPD family.</text>
</comment>
<dbReference type="OrthoDB" id="414569at2759"/>
<accession>C9SCT6</accession>
<dbReference type="eggNOG" id="KOG0638">
    <property type="taxonomic scope" value="Eukaryota"/>
</dbReference>
<dbReference type="Proteomes" id="UP000008698">
    <property type="component" value="Unassembled WGS sequence"/>
</dbReference>
<evidence type="ECO:0000256" key="9">
    <source>
        <dbReference type="ARBA" id="ARBA00023232"/>
    </source>
</evidence>
<evidence type="ECO:0000256" key="4">
    <source>
        <dbReference type="ARBA" id="ARBA00013222"/>
    </source>
</evidence>
<dbReference type="CDD" id="cd07250">
    <property type="entry name" value="HPPD_C_like"/>
    <property type="match status" value="1"/>
</dbReference>
<dbReference type="HOGENOM" id="CLU_571346_0_0_1"/>
<dbReference type="InterPro" id="IPR004360">
    <property type="entry name" value="Glyas_Fos-R_dOase_dom"/>
</dbReference>
<sequence length="478" mass="52792">MHVAIESLQDSRMTTSEGVGRLEAYLRPAPVAPGKARLSSAHGGRPSWIGPFPPTAYASTALRVKRCPAYNRSLQQPPPTSPSPFGTRCRAKTGREGSSWEPQSLVIRCWTLVRCGNPASLTRLMDHTDQCQITLGAASYYNNLFGFRTVAYKGLETGSRYIASYVVQNEDVRFVFTSPIRSGVHLPADEPISKTDRALLTEIHAHLEKHGDAVKDVAFEVDDVKAVYTTAVAAGAVSVQEPGLLHDETHGDVPRPSSAPTETRHTRSSRVRGSYNGPSPPVSPRGPPAVSVPLPTRCLAFHRFWSVDDSQISTEFSALNSIVMASPNNMVKMPINEPAPGKKRSQIEEYVLFNAGAGVQHIALLTKDIIATVSAMRARGVEFIKVPATYYETLRRRLKSDKRRWELQEDLDVLEGLSILIDYDEGGYLLQLFTKPLMDRPTVFIEIIQRNEFDGFGAGNFKSLFEAIEREQAERGNL</sequence>
<keyword evidence="6" id="KW-0677">Repeat</keyword>